<proteinExistence type="predicted"/>
<accession>A0A0A9GNE5</accession>
<name>A0A0A9GNE5_ARUDO</name>
<feature type="region of interest" description="Disordered" evidence="1">
    <location>
        <begin position="1"/>
        <end position="21"/>
    </location>
</feature>
<protein>
    <submittedName>
        <fullName evidence="2">Uncharacterized protein</fullName>
    </submittedName>
</protein>
<reference evidence="2" key="1">
    <citation type="submission" date="2014-09" db="EMBL/GenBank/DDBJ databases">
        <authorList>
            <person name="Magalhaes I.L.F."/>
            <person name="Oliveira U."/>
            <person name="Santos F.R."/>
            <person name="Vidigal T.H.D.A."/>
            <person name="Brescovit A.D."/>
            <person name="Santos A.J."/>
        </authorList>
    </citation>
    <scope>NUCLEOTIDE SEQUENCE</scope>
    <source>
        <tissue evidence="2">Shoot tissue taken approximately 20 cm above the soil surface</tissue>
    </source>
</reference>
<organism evidence="2">
    <name type="scientific">Arundo donax</name>
    <name type="common">Giant reed</name>
    <name type="synonym">Donax arundinaceus</name>
    <dbReference type="NCBI Taxonomy" id="35708"/>
    <lineage>
        <taxon>Eukaryota</taxon>
        <taxon>Viridiplantae</taxon>
        <taxon>Streptophyta</taxon>
        <taxon>Embryophyta</taxon>
        <taxon>Tracheophyta</taxon>
        <taxon>Spermatophyta</taxon>
        <taxon>Magnoliopsida</taxon>
        <taxon>Liliopsida</taxon>
        <taxon>Poales</taxon>
        <taxon>Poaceae</taxon>
        <taxon>PACMAD clade</taxon>
        <taxon>Arundinoideae</taxon>
        <taxon>Arundineae</taxon>
        <taxon>Arundo</taxon>
    </lineage>
</organism>
<sequence length="69" mass="7250">MRNWHGQSRNECSSSPRLDATLPATSTIRPCIVSAYVLTVSLTWGGASRRAQKASMSAGAAASRSPKAS</sequence>
<evidence type="ECO:0000256" key="1">
    <source>
        <dbReference type="SAM" id="MobiDB-lite"/>
    </source>
</evidence>
<feature type="compositionally biased region" description="Polar residues" evidence="1">
    <location>
        <begin position="1"/>
        <end position="16"/>
    </location>
</feature>
<dbReference type="EMBL" id="GBRH01175718">
    <property type="protein sequence ID" value="JAE22178.1"/>
    <property type="molecule type" value="Transcribed_RNA"/>
</dbReference>
<reference evidence="2" key="2">
    <citation type="journal article" date="2015" name="Data Brief">
        <title>Shoot transcriptome of the giant reed, Arundo donax.</title>
        <authorList>
            <person name="Barrero R.A."/>
            <person name="Guerrero F.D."/>
            <person name="Moolhuijzen P."/>
            <person name="Goolsby J.A."/>
            <person name="Tidwell J."/>
            <person name="Bellgard S.E."/>
            <person name="Bellgard M.I."/>
        </authorList>
    </citation>
    <scope>NUCLEOTIDE SEQUENCE</scope>
    <source>
        <tissue evidence="2">Shoot tissue taken approximately 20 cm above the soil surface</tissue>
    </source>
</reference>
<evidence type="ECO:0000313" key="2">
    <source>
        <dbReference type="EMBL" id="JAE22178.1"/>
    </source>
</evidence>
<dbReference type="AlphaFoldDB" id="A0A0A9GNE5"/>